<dbReference type="Proteomes" id="UP000006906">
    <property type="component" value="Chromosome 4"/>
</dbReference>
<dbReference type="KEGG" id="cre:CHLRE_04g226950v5"/>
<feature type="region of interest" description="Disordered" evidence="2">
    <location>
        <begin position="77"/>
        <end position="115"/>
    </location>
</feature>
<dbReference type="Gramene" id="PNW84257">
    <property type="protein sequence ID" value="PNW84257"/>
    <property type="gene ID" value="CHLRE_04g226950v5"/>
</dbReference>
<dbReference type="EMBL" id="CM008965">
    <property type="protein sequence ID" value="PNW84257.1"/>
    <property type="molecule type" value="Genomic_DNA"/>
</dbReference>
<dbReference type="InterPro" id="IPR035269">
    <property type="entry name" value="PSMD9"/>
</dbReference>
<dbReference type="OrthoDB" id="72325at2759"/>
<dbReference type="Pfam" id="PF18265">
    <property type="entry name" value="Nas2_N"/>
    <property type="match status" value="1"/>
</dbReference>
<dbReference type="Gene3D" id="6.10.140.1710">
    <property type="match status" value="1"/>
</dbReference>
<organism evidence="4 5">
    <name type="scientific">Chlamydomonas reinhardtii</name>
    <name type="common">Chlamydomonas smithii</name>
    <dbReference type="NCBI Taxonomy" id="3055"/>
    <lineage>
        <taxon>Eukaryota</taxon>
        <taxon>Viridiplantae</taxon>
        <taxon>Chlorophyta</taxon>
        <taxon>core chlorophytes</taxon>
        <taxon>Chlorophyceae</taxon>
        <taxon>CS clade</taxon>
        <taxon>Chlamydomonadales</taxon>
        <taxon>Chlamydomonadaceae</taxon>
        <taxon>Chlamydomonas</taxon>
    </lineage>
</organism>
<dbReference type="GO" id="GO:0005634">
    <property type="term" value="C:nucleus"/>
    <property type="evidence" value="ECO:0000318"/>
    <property type="project" value="GO_Central"/>
</dbReference>
<evidence type="ECO:0000259" key="3">
    <source>
        <dbReference type="Pfam" id="PF18265"/>
    </source>
</evidence>
<dbReference type="OMA" id="CIISMPA"/>
<keyword evidence="5" id="KW-1185">Reference proteome</keyword>
<dbReference type="InterPro" id="IPR040815">
    <property type="entry name" value="Nas2_N"/>
</dbReference>
<evidence type="ECO:0000256" key="1">
    <source>
        <dbReference type="ARBA" id="ARBA00023186"/>
    </source>
</evidence>
<feature type="region of interest" description="Disordered" evidence="2">
    <location>
        <begin position="190"/>
        <end position="211"/>
    </location>
</feature>
<dbReference type="PANTHER" id="PTHR12651">
    <property type="entry name" value="26S PROTEASOME NON-ATPASE REGULATORY SUBUNIT 9"/>
    <property type="match status" value="1"/>
</dbReference>
<keyword evidence="1" id="KW-0143">Chaperone</keyword>
<accession>A0A2K3DUP6</accession>
<feature type="compositionally biased region" description="Low complexity" evidence="2">
    <location>
        <begin position="194"/>
        <end position="211"/>
    </location>
</feature>
<dbReference type="RefSeq" id="XP_042925377.1">
    <property type="nucleotide sequence ID" value="XM_043062025.1"/>
</dbReference>
<proteinExistence type="predicted"/>
<dbReference type="PANTHER" id="PTHR12651:SF1">
    <property type="entry name" value="26S PROTEASOME NON-ATPASE REGULATORY SUBUNIT 9"/>
    <property type="match status" value="1"/>
</dbReference>
<feature type="region of interest" description="Disordered" evidence="2">
    <location>
        <begin position="1"/>
        <end position="28"/>
    </location>
</feature>
<dbReference type="GO" id="GO:0005737">
    <property type="term" value="C:cytoplasm"/>
    <property type="evidence" value="ECO:0000318"/>
    <property type="project" value="GO_Central"/>
</dbReference>
<evidence type="ECO:0000256" key="2">
    <source>
        <dbReference type="SAM" id="MobiDB-lite"/>
    </source>
</evidence>
<dbReference type="Gene3D" id="2.30.42.10">
    <property type="match status" value="1"/>
</dbReference>
<feature type="domain" description="Nas2 N-terminal" evidence="3">
    <location>
        <begin position="1"/>
        <end position="70"/>
    </location>
</feature>
<dbReference type="STRING" id="3055.A0A2K3DUP6"/>
<dbReference type="FunCoup" id="A0A2K3DUP6">
    <property type="interactions" value="2082"/>
</dbReference>
<gene>
    <name evidence="4" type="ORF">CHLRE_04g226950v5</name>
</gene>
<sequence>MEEEIADISERLNGPGMPGLKGSLLDKQGFPRSDIDVAAVRRDRHRLICLTNDHRDVSDRLAALLADLHAAMREQAAAAQPSQAAPQPAAAAGAPATTSSAPMDVDGGATAATSSGGEAALATGAAGPAGTAAVAAAAAAAAPLPAAAPSGPALVPFALVDEVSEGSPAASAGLQVGDLLCSFGDVSGAGAREASPGAPPSEQQQQQPQQQQQQVLQLASTAALLQRVAGVLGASEGQAVAATVLRQGAPVVVSLTPQRWSGRGLLGCHLKPL</sequence>
<dbReference type="GeneID" id="5717916"/>
<dbReference type="ExpressionAtlas" id="A0A2K3DUP6">
    <property type="expression patterns" value="baseline"/>
</dbReference>
<dbReference type="AlphaFoldDB" id="A0A2K3DUP6"/>
<dbReference type="InterPro" id="IPR036034">
    <property type="entry name" value="PDZ_sf"/>
</dbReference>
<name>A0A2K3DUP6_CHLRE</name>
<dbReference type="GO" id="GO:0070682">
    <property type="term" value="P:proteasome regulatory particle assembly"/>
    <property type="evidence" value="ECO:0000318"/>
    <property type="project" value="GO_Central"/>
</dbReference>
<protein>
    <recommendedName>
        <fullName evidence="3">Nas2 N-terminal domain-containing protein</fullName>
    </recommendedName>
</protein>
<reference evidence="4 5" key="1">
    <citation type="journal article" date="2007" name="Science">
        <title>The Chlamydomonas genome reveals the evolution of key animal and plant functions.</title>
        <authorList>
            <person name="Merchant S.S."/>
            <person name="Prochnik S.E."/>
            <person name="Vallon O."/>
            <person name="Harris E.H."/>
            <person name="Karpowicz S.J."/>
            <person name="Witman G.B."/>
            <person name="Terry A."/>
            <person name="Salamov A."/>
            <person name="Fritz-Laylin L.K."/>
            <person name="Marechal-Drouard L."/>
            <person name="Marshall W.F."/>
            <person name="Qu L.H."/>
            <person name="Nelson D.R."/>
            <person name="Sanderfoot A.A."/>
            <person name="Spalding M.H."/>
            <person name="Kapitonov V.V."/>
            <person name="Ren Q."/>
            <person name="Ferris P."/>
            <person name="Lindquist E."/>
            <person name="Shapiro H."/>
            <person name="Lucas S.M."/>
            <person name="Grimwood J."/>
            <person name="Schmutz J."/>
            <person name="Cardol P."/>
            <person name="Cerutti H."/>
            <person name="Chanfreau G."/>
            <person name="Chen C.L."/>
            <person name="Cognat V."/>
            <person name="Croft M.T."/>
            <person name="Dent R."/>
            <person name="Dutcher S."/>
            <person name="Fernandez E."/>
            <person name="Fukuzawa H."/>
            <person name="Gonzalez-Ballester D."/>
            <person name="Gonzalez-Halphen D."/>
            <person name="Hallmann A."/>
            <person name="Hanikenne M."/>
            <person name="Hippler M."/>
            <person name="Inwood W."/>
            <person name="Jabbari K."/>
            <person name="Kalanon M."/>
            <person name="Kuras R."/>
            <person name="Lefebvre P.A."/>
            <person name="Lemaire S.D."/>
            <person name="Lobanov A.V."/>
            <person name="Lohr M."/>
            <person name="Manuell A."/>
            <person name="Meier I."/>
            <person name="Mets L."/>
            <person name="Mittag M."/>
            <person name="Mittelmeier T."/>
            <person name="Moroney J.V."/>
            <person name="Moseley J."/>
            <person name="Napoli C."/>
            <person name="Nedelcu A.M."/>
            <person name="Niyogi K."/>
            <person name="Novoselov S.V."/>
            <person name="Paulsen I.T."/>
            <person name="Pazour G."/>
            <person name="Purton S."/>
            <person name="Ral J.P."/>
            <person name="Riano-Pachon D.M."/>
            <person name="Riekhof W."/>
            <person name="Rymarquis L."/>
            <person name="Schroda M."/>
            <person name="Stern D."/>
            <person name="Umen J."/>
            <person name="Willows R."/>
            <person name="Wilson N."/>
            <person name="Zimmer S.L."/>
            <person name="Allmer J."/>
            <person name="Balk J."/>
            <person name="Bisova K."/>
            <person name="Chen C.J."/>
            <person name="Elias M."/>
            <person name="Gendler K."/>
            <person name="Hauser C."/>
            <person name="Lamb M.R."/>
            <person name="Ledford H."/>
            <person name="Long J.C."/>
            <person name="Minagawa J."/>
            <person name="Page M.D."/>
            <person name="Pan J."/>
            <person name="Pootakham W."/>
            <person name="Roje S."/>
            <person name="Rose A."/>
            <person name="Stahlberg E."/>
            <person name="Terauchi A.M."/>
            <person name="Yang P."/>
            <person name="Ball S."/>
            <person name="Bowler C."/>
            <person name="Dieckmann C.L."/>
            <person name="Gladyshev V.N."/>
            <person name="Green P."/>
            <person name="Jorgensen R."/>
            <person name="Mayfield S."/>
            <person name="Mueller-Roeber B."/>
            <person name="Rajamani S."/>
            <person name="Sayre R.T."/>
            <person name="Brokstein P."/>
            <person name="Dubchak I."/>
            <person name="Goodstein D."/>
            <person name="Hornick L."/>
            <person name="Huang Y.W."/>
            <person name="Jhaveri J."/>
            <person name="Luo Y."/>
            <person name="Martinez D."/>
            <person name="Ngau W.C."/>
            <person name="Otillar B."/>
            <person name="Poliakov A."/>
            <person name="Porter A."/>
            <person name="Szajkowski L."/>
            <person name="Werner G."/>
            <person name="Zhou K."/>
            <person name="Grigoriev I.V."/>
            <person name="Rokhsar D.S."/>
            <person name="Grossman A.R."/>
        </authorList>
    </citation>
    <scope>NUCLEOTIDE SEQUENCE [LARGE SCALE GENOMIC DNA]</scope>
    <source>
        <strain evidence="5">CC-503</strain>
    </source>
</reference>
<evidence type="ECO:0000313" key="4">
    <source>
        <dbReference type="EMBL" id="PNW84257.1"/>
    </source>
</evidence>
<dbReference type="SUPFAM" id="SSF50156">
    <property type="entry name" value="PDZ domain-like"/>
    <property type="match status" value="1"/>
</dbReference>
<dbReference type="InParanoid" id="A0A2K3DUP6"/>
<evidence type="ECO:0000313" key="5">
    <source>
        <dbReference type="Proteomes" id="UP000006906"/>
    </source>
</evidence>